<evidence type="ECO:0000313" key="23">
    <source>
        <dbReference type="EMBL" id="KAG5680753.1"/>
    </source>
</evidence>
<feature type="signal peptide" evidence="19">
    <location>
        <begin position="1"/>
        <end position="22"/>
    </location>
</feature>
<dbReference type="SUPFAM" id="SSF63737">
    <property type="entry name" value="Leukotriene A4 hydrolase N-terminal domain"/>
    <property type="match status" value="4"/>
</dbReference>
<dbReference type="InterPro" id="IPR027268">
    <property type="entry name" value="Peptidase_M4/M1_CTD_sf"/>
</dbReference>
<dbReference type="GO" id="GO:0006508">
    <property type="term" value="P:proteolysis"/>
    <property type="evidence" value="ECO:0007669"/>
    <property type="project" value="UniProtKB-KW"/>
</dbReference>
<evidence type="ECO:0008006" key="25">
    <source>
        <dbReference type="Google" id="ProtNLM"/>
    </source>
</evidence>
<evidence type="ECO:0000256" key="15">
    <source>
        <dbReference type="PIRSR" id="PIRSR634016-1"/>
    </source>
</evidence>
<feature type="binding site" evidence="16">
    <location>
        <position position="1228"/>
    </location>
    <ligand>
        <name>Zn(2+)</name>
        <dbReference type="ChEBI" id="CHEBI:29105"/>
        <note>catalytic</note>
    </ligand>
</feature>
<feature type="domain" description="Peptidase M1 membrane alanine aminopeptidase" evidence="20">
    <location>
        <begin position="1155"/>
        <end position="1371"/>
    </location>
</feature>
<dbReference type="Proteomes" id="UP001107558">
    <property type="component" value="Chromosome 1"/>
</dbReference>
<evidence type="ECO:0000256" key="17">
    <source>
        <dbReference type="PIRSR" id="PIRSR634016-4"/>
    </source>
</evidence>
<dbReference type="FunFam" id="2.60.40.1730:FF:000013">
    <property type="entry name" value="Aminopeptidase"/>
    <property type="match status" value="1"/>
</dbReference>
<evidence type="ECO:0000256" key="2">
    <source>
        <dbReference type="ARBA" id="ARBA00010136"/>
    </source>
</evidence>
<feature type="domain" description="Peptidase M1 membrane alanine aminopeptidase" evidence="20">
    <location>
        <begin position="274"/>
        <end position="470"/>
    </location>
</feature>
<evidence type="ECO:0000256" key="7">
    <source>
        <dbReference type="ARBA" id="ARBA00022723"/>
    </source>
</evidence>
<keyword evidence="10 16" id="KW-0862">Zinc</keyword>
<evidence type="ECO:0000256" key="3">
    <source>
        <dbReference type="ARBA" id="ARBA00022438"/>
    </source>
</evidence>
<evidence type="ECO:0000256" key="8">
    <source>
        <dbReference type="ARBA" id="ARBA00022729"/>
    </source>
</evidence>
<dbReference type="GO" id="GO:0008270">
    <property type="term" value="F:zinc ion binding"/>
    <property type="evidence" value="ECO:0007669"/>
    <property type="project" value="InterPro"/>
</dbReference>
<keyword evidence="24" id="KW-1185">Reference proteome</keyword>
<evidence type="ECO:0000256" key="6">
    <source>
        <dbReference type="ARBA" id="ARBA00022670"/>
    </source>
</evidence>
<dbReference type="PRINTS" id="PR00756">
    <property type="entry name" value="ALADIPTASE"/>
</dbReference>
<feature type="domain" description="ERAP1-like C-terminal" evidence="21">
    <location>
        <begin position="1463"/>
        <end position="1754"/>
    </location>
</feature>
<dbReference type="InterPro" id="IPR034016">
    <property type="entry name" value="M1_APN-typ"/>
</dbReference>
<dbReference type="Pfam" id="PF17900">
    <property type="entry name" value="Peptidase_M1_N"/>
    <property type="match status" value="4"/>
</dbReference>
<dbReference type="GO" id="GO:0070006">
    <property type="term" value="F:metalloaminopeptidase activity"/>
    <property type="evidence" value="ECO:0007669"/>
    <property type="project" value="TreeGrafter"/>
</dbReference>
<keyword evidence="14" id="KW-0449">Lipoprotein</keyword>
<accession>A0A9J6CEZ1</accession>
<dbReference type="GO" id="GO:0005886">
    <property type="term" value="C:plasma membrane"/>
    <property type="evidence" value="ECO:0007669"/>
    <property type="project" value="UniProtKB-SubCell"/>
</dbReference>
<comment type="subcellular location">
    <subcellularLocation>
        <location evidence="1">Cell membrane</location>
        <topology evidence="1">Lipid-anchor</topology>
        <topology evidence="1">GPI-anchor</topology>
    </subcellularLocation>
</comment>
<dbReference type="PANTHER" id="PTHR11533">
    <property type="entry name" value="PROTEASE M1 ZINC METALLOPROTEASE"/>
    <property type="match status" value="1"/>
</dbReference>
<evidence type="ECO:0000256" key="1">
    <source>
        <dbReference type="ARBA" id="ARBA00004609"/>
    </source>
</evidence>
<evidence type="ECO:0000256" key="5">
    <source>
        <dbReference type="ARBA" id="ARBA00022622"/>
    </source>
</evidence>
<feature type="domain" description="Aminopeptidase N-like N-terminal" evidence="22">
    <location>
        <begin position="932"/>
        <end position="1117"/>
    </location>
</feature>
<protein>
    <recommendedName>
        <fullName evidence="25">Aminopeptidase N</fullName>
    </recommendedName>
</protein>
<evidence type="ECO:0000256" key="19">
    <source>
        <dbReference type="SAM" id="SignalP"/>
    </source>
</evidence>
<proteinExistence type="inferred from homology"/>
<feature type="domain" description="Peptidase M1 membrane alanine aminopeptidase" evidence="20">
    <location>
        <begin position="2947"/>
        <end position="3149"/>
    </location>
</feature>
<dbReference type="Pfam" id="PF01433">
    <property type="entry name" value="Peptidase_M1"/>
    <property type="match status" value="4"/>
</dbReference>
<comment type="caution">
    <text evidence="23">The sequence shown here is derived from an EMBL/GenBank/DDBJ whole genome shotgun (WGS) entry which is preliminary data.</text>
</comment>
<dbReference type="InterPro" id="IPR050344">
    <property type="entry name" value="Peptidase_M1_aminopeptidases"/>
</dbReference>
<evidence type="ECO:0000256" key="11">
    <source>
        <dbReference type="ARBA" id="ARBA00023049"/>
    </source>
</evidence>
<evidence type="ECO:0000256" key="14">
    <source>
        <dbReference type="ARBA" id="ARBA00023288"/>
    </source>
</evidence>
<evidence type="ECO:0000259" key="20">
    <source>
        <dbReference type="Pfam" id="PF01433"/>
    </source>
</evidence>
<evidence type="ECO:0000259" key="21">
    <source>
        <dbReference type="Pfam" id="PF11838"/>
    </source>
</evidence>
<dbReference type="InterPro" id="IPR045357">
    <property type="entry name" value="Aminopeptidase_N-like_N"/>
</dbReference>
<dbReference type="CDD" id="cd09601">
    <property type="entry name" value="M1_APN-Q_like"/>
    <property type="match status" value="4"/>
</dbReference>
<feature type="active site" description="Proton acceptor" evidence="15">
    <location>
        <position position="1229"/>
    </location>
</feature>
<evidence type="ECO:0000256" key="10">
    <source>
        <dbReference type="ARBA" id="ARBA00022833"/>
    </source>
</evidence>
<keyword evidence="3" id="KW-0031">Aminopeptidase</keyword>
<keyword evidence="7 16" id="KW-0479">Metal-binding</keyword>
<dbReference type="GO" id="GO:0005615">
    <property type="term" value="C:extracellular space"/>
    <property type="evidence" value="ECO:0007669"/>
    <property type="project" value="TreeGrafter"/>
</dbReference>
<evidence type="ECO:0000256" key="9">
    <source>
        <dbReference type="ARBA" id="ARBA00022801"/>
    </source>
</evidence>
<evidence type="ECO:0000256" key="13">
    <source>
        <dbReference type="ARBA" id="ARBA00023180"/>
    </source>
</evidence>
<dbReference type="InterPro" id="IPR042097">
    <property type="entry name" value="Aminopeptidase_N-like_N_sf"/>
</dbReference>
<evidence type="ECO:0000259" key="22">
    <source>
        <dbReference type="Pfam" id="PF17900"/>
    </source>
</evidence>
<feature type="binding site" evidence="16">
    <location>
        <position position="1251"/>
    </location>
    <ligand>
        <name>Zn(2+)</name>
        <dbReference type="ChEBI" id="CHEBI:29105"/>
        <note>catalytic</note>
    </ligand>
</feature>
<dbReference type="Gene3D" id="1.10.390.10">
    <property type="entry name" value="Neutral Protease Domain 2"/>
    <property type="match status" value="4"/>
</dbReference>
<feature type="site" description="Transition state stabilizer" evidence="17">
    <location>
        <position position="1315"/>
    </location>
</feature>
<keyword evidence="8 19" id="KW-0732">Signal</keyword>
<dbReference type="InterPro" id="IPR001930">
    <property type="entry name" value="Peptidase_M1"/>
</dbReference>
<gene>
    <name evidence="23" type="ORF">PVAND_010240</name>
</gene>
<feature type="domain" description="Peptidase M1 membrane alanine aminopeptidase" evidence="20">
    <location>
        <begin position="2052"/>
        <end position="2256"/>
    </location>
</feature>
<keyword evidence="9" id="KW-0378">Hydrolase</keyword>
<dbReference type="GO" id="GO:0098552">
    <property type="term" value="C:side of membrane"/>
    <property type="evidence" value="ECO:0007669"/>
    <property type="project" value="UniProtKB-KW"/>
</dbReference>
<feature type="domain" description="Aminopeptidase N-like N-terminal" evidence="22">
    <location>
        <begin position="2717"/>
        <end position="2904"/>
    </location>
</feature>
<evidence type="ECO:0000256" key="4">
    <source>
        <dbReference type="ARBA" id="ARBA00022475"/>
    </source>
</evidence>
<comment type="cofactor">
    <cofactor evidence="16">
        <name>Zn(2+)</name>
        <dbReference type="ChEBI" id="CHEBI:29105"/>
    </cofactor>
    <text evidence="16">Binds 1 zinc ion per subunit.</text>
</comment>
<feature type="chain" id="PRO_5039887365" description="Aminopeptidase N" evidence="19">
    <location>
        <begin position="23"/>
        <end position="3718"/>
    </location>
</feature>
<dbReference type="EMBL" id="JADBJN010000001">
    <property type="protein sequence ID" value="KAG5680753.1"/>
    <property type="molecule type" value="Genomic_DNA"/>
</dbReference>
<keyword evidence="13" id="KW-0325">Glycoprotein</keyword>
<dbReference type="Gene3D" id="2.60.40.1910">
    <property type="match status" value="4"/>
</dbReference>
<feature type="binding site" evidence="16">
    <location>
        <position position="1232"/>
    </location>
    <ligand>
        <name>Zn(2+)</name>
        <dbReference type="ChEBI" id="CHEBI:29105"/>
        <note>catalytic</note>
    </ligand>
</feature>
<dbReference type="SUPFAM" id="SSF55486">
    <property type="entry name" value="Metalloproteases ('zincins'), catalytic domain"/>
    <property type="match status" value="4"/>
</dbReference>
<evidence type="ECO:0000313" key="24">
    <source>
        <dbReference type="Proteomes" id="UP001107558"/>
    </source>
</evidence>
<dbReference type="InterPro" id="IPR024571">
    <property type="entry name" value="ERAP1-like_C_dom"/>
</dbReference>
<keyword evidence="5" id="KW-0336">GPI-anchor</keyword>
<evidence type="ECO:0000256" key="12">
    <source>
        <dbReference type="ARBA" id="ARBA00023136"/>
    </source>
</evidence>
<dbReference type="Gene3D" id="1.25.50.20">
    <property type="match status" value="4"/>
</dbReference>
<keyword evidence="6" id="KW-0645">Protease</keyword>
<feature type="domain" description="ERAP1-like C-terminal" evidence="21">
    <location>
        <begin position="576"/>
        <end position="858"/>
    </location>
</feature>
<dbReference type="InterPro" id="IPR014782">
    <property type="entry name" value="Peptidase_M1_dom"/>
</dbReference>
<keyword evidence="4" id="KW-1003">Cell membrane</keyword>
<feature type="domain" description="ERAP1-like C-terminal" evidence="21">
    <location>
        <begin position="2356"/>
        <end position="2644"/>
    </location>
</feature>
<dbReference type="Gene3D" id="2.60.40.1730">
    <property type="entry name" value="tricorn interacting facor f3 domain"/>
    <property type="match status" value="4"/>
</dbReference>
<feature type="domain" description="Aminopeptidase N-like N-terminal" evidence="22">
    <location>
        <begin position="50"/>
        <end position="237"/>
    </location>
</feature>
<feature type="domain" description="ERAP1-like C-terminal" evidence="21">
    <location>
        <begin position="3250"/>
        <end position="3544"/>
    </location>
</feature>
<keyword evidence="11" id="KW-0482">Metalloprotease</keyword>
<comment type="similarity">
    <text evidence="2">Belongs to the peptidase M1 family.</text>
</comment>
<keyword evidence="12" id="KW-0472">Membrane</keyword>
<dbReference type="Pfam" id="PF11838">
    <property type="entry name" value="ERAP1_C"/>
    <property type="match status" value="4"/>
</dbReference>
<organism evidence="23 24">
    <name type="scientific">Polypedilum vanderplanki</name>
    <name type="common">Sleeping chironomid midge</name>
    <dbReference type="NCBI Taxonomy" id="319348"/>
    <lineage>
        <taxon>Eukaryota</taxon>
        <taxon>Metazoa</taxon>
        <taxon>Ecdysozoa</taxon>
        <taxon>Arthropoda</taxon>
        <taxon>Hexapoda</taxon>
        <taxon>Insecta</taxon>
        <taxon>Pterygota</taxon>
        <taxon>Neoptera</taxon>
        <taxon>Endopterygota</taxon>
        <taxon>Diptera</taxon>
        <taxon>Nematocera</taxon>
        <taxon>Chironomoidea</taxon>
        <taxon>Chironomidae</taxon>
        <taxon>Chironominae</taxon>
        <taxon>Polypedilum</taxon>
        <taxon>Polypedilum</taxon>
    </lineage>
</organism>
<reference evidence="23" key="1">
    <citation type="submission" date="2021-03" db="EMBL/GenBank/DDBJ databases">
        <title>Chromosome level genome of the anhydrobiotic midge Polypedilum vanderplanki.</title>
        <authorList>
            <person name="Yoshida Y."/>
            <person name="Kikawada T."/>
            <person name="Gusev O."/>
        </authorList>
    </citation>
    <scope>NUCLEOTIDE SEQUENCE</scope>
    <source>
        <strain evidence="23">NIAS01</strain>
        <tissue evidence="23">Whole body or cell culture</tissue>
    </source>
</reference>
<feature type="region of interest" description="Disordered" evidence="18">
    <location>
        <begin position="3650"/>
        <end position="3682"/>
    </location>
</feature>
<dbReference type="GO" id="GO:0005737">
    <property type="term" value="C:cytoplasm"/>
    <property type="evidence" value="ECO:0007669"/>
    <property type="project" value="TreeGrafter"/>
</dbReference>
<sequence>MVKWKSVIKLVAVLVLITVINASPYIDSVEEEEVIAAADDPNRLPTDVLPVHYGLFLETNVHRGDRAYSGYVHIIIRVITATSSIILHSRGLTIESLSVKNSSIEGTIPSTHSFDTSRDFLIIDTDTVTLTAGAEYYLEIYFRGNLRTDMGGFYRSQYQVDGETVPRYLAATQFQSTSARTAFPCFDEPAMKATFEIGIRHATEYDAISNTEGEKVDLDDGTSITSFGKSPIMSSYLNAWVISDFAYRSLYNGPHTTEHRVYAREKDVENVKASLENSDKFLRKLEEYCNYTYELNKMYSAAIPDFAAGAMENWGLILYKEQYLINNEKSHPRETFDMWRVTAHELGHQFFGNLVTYNWWDKIWLNEGWATFFEYKLVELIYPEERLRDFFNTRSLQPALRRDSLQSTQPMTTENSKPTEINYNKGGAVIRMFQYSIGDELFRAAIHKYLTDNNHKPVATEDMLAAYESILSEAGGILGLNFSRAFKTWEMQKGYPLVTVRFDETISQFRITQEKYLSLNEEKLENDDSSWYIPLSYTTGANPDFDNNLFTDFFPDGQAEKTISTAGISGFDASQWYIFNLQQLGYYRVNYDENNWRRIIEVLNSDDYTKIHVLNRAQLVDDALTLAFDGVISYDIALGVVSYLARETDYMPWYPAVYAFDKLDYILKGRPLHDSFRRFVRTLIRKMYVAHGLESKEGLLLSQFGRELAIDWTCRMGDQGCLDYAYSQLTQDIPKPLDIALVCNGLKGLNRQTQFVQWYQKFQKSSDQSDRLRYLDGLLCSSDPKTLVDLLETTLGTGIETFYRSHERSRIYSNIVSRSSAGLEALTTFILKLYDEIVSTNGNVISNWLITASNRVSDYADEVLILDTLDKIVEMGKTVSADTRQRIAANINSNKDWVASEKYQDASTYITNYLKKIDDVESSLRLLKTSEPLYYKIHLNVPNVQTGALPYTGEVTIDVLITESTDYIMFHSKRQTINSLKVHDRYGNEIQILDYRLQTSADTITIYFVETLDKNSQISVNIKYSTNLLTSSTGFYRTTYTQGGVTKYLAATQFQPSSARYSFPCYDEPGFKTPFELSILHDKSYTAIANTLGTTIDNGDGTVTTKFEPTPRMSSYLLAYVVSEFASITNEATRQPREVLHRVWTKPDSISKAPYALENSVKALKALESYCNFDFALSKVDSAAIPNKNSAMENWGMVTYWETAMIYQENFDNISHTLRFSGVRVIAHELAHQFFGDAVTCQWWDQIWLNEGFATIMQYTLVDQFEPTWRMHDFMTTFTMHNTAFISDSRPTTRPMTNYVETLTQIDNAFDSIAYEKSGCVIRMFQHAVGENIFRNSLKLYLTTNNFKPVVSQNLVDAFTATMESNNLNTFNFDRAFRTWENQKGYPLIHVRYDPLLSAFRVTQQRFFEYKDPNNEDESSWYIPLNFATQSNPSFTSTSPTHFFLDGEEELQIPVTSYSSGQWVVFNKQQFGYYRVNYDEDIWIGIINVLNSDSYTSIHVMNRAQLIDDSFALAKGGYIDYSIPFDILKYLVRENDFFPWYTAYRHINALITSFGYKDQTINKFFKQLSNKFYEKFQLPSNNVIPNDDLPERYGRDYATFFACNNGNELCLDDAYSLVKQYAHNDQLIPNGLERIYCSGLRGTGKEDEFVAIWHKMSLTSDATFKSTLISALGCSDNTELLKDFLYSSLGSGNSVNYTTAQRQAVLSAVLQSYSGLPVVLDFISKAQSEITSNYGRTLLQILTTVAGTIKTVEDQMIFSTYVVSNNQLTGDNIGTLLRTVNNNIQSQNNYAYQVSQIKRIIDEWENGVSDEGSIWRLPYTSKPEYYRVHLDVRNIHTGALGYSGEATINIAILEKTNYVVFHSKNQVITELSARNLATNNEIVISKFRLTPAYDTILIYFANELAAGTKIAVTLKYSTNLVTSATGFYRTSYVMDGTTRYVGATQFESTGARYAFPCYDEPDFKAIFELSFTHDASVVVHSNTMETIVNNGDGTHTTSFKPSPIMSTYLNAFVVSDFAYIDNSEGLQPGETLQRVIVQSDSLNKAQLGLVASVAALKALEEFVGFKYEIDKLDSIMVPGKSGAMENWGLITYSTTALVYEENIDDALHTQVFSGVRVIAHEVTHQFFGNAVTCKWWSYIWLNEGFARLLQYTLTDMFYPEWRMQDFMNVMTLQATAFIADARITTRAMTTDAETPAQISALFDNIAYDKSGSVIRMFEYAVGETIFRQSLNHYITTHEHTGAVSQDLIDSFKITMQRHNFNDFDFERAFRTWETQKGYPVIHVSYMSSSPAFHITQQRFYSTESQREDDGSSWYIPINYATSNNPNFDDTKITDYFLNGEPSKHIEIATPLADGFWFVFNKQQRGYYRVNYDESNWDALSEVLNSDDYSKIHVMNRAQLIDDSYALVNAGYLNDYQTALNILKYLYNENDFFPWYTANRYISPLYTTFGNKNEILNAFIKKLSAKFYAKYKLTSNTVPVDIIPERYGRVLAIDLACRAGNEDCLSDAFSLVHGFADHDVSIPKGLESILCHGFRGTGKQNEFVATWRKMQLTSDTTYKTTLINALGCSDDPVLLKDYLESSLGSGASQVNYTQAQRRAVFSSVLQSNSAIPVVINFLKKFQSEVVSSYGQTLQTTLNTLANSIKNTNDQILFNEYVLNLNVLNNDAITSLLRTVTNNLNQQNTFANSRQMEVIKGIVNEWEFGIADGHQLILPESSKPEYYRVHFDVRNVHTGVRDYSGEVTIHITMLETTNRILFHSKNQVINELKVFDRSTMREISVTGYRLYPSTDTIMIMFSDAVSIGAKISVNIKYSTSLLTYGDGFYQTSYTMEGRTRYVAATQFESTGARFAFPCYDEPDLKAVFELSFTHDASVVVHSNTMETIVDNEDGTHTTSFKPSPIMSTYLNAFVVSDFAYIDNSEGLQPGETLQRVIVQSDSLEKAQYGLISSIAALKALEEFVGFKYEIDKLDSIMVPGKGGAMENWGLITYAPTALVYEVNPNNSPHTRLFSGVRVIAHEVTHQFFGNAVTCKWWSYIWLNEGFAQFLQYALTDMFHPEWRMYDFMNVLSMQSTAFSVDGRNTTRAMTTDARTPQEIDALFDSIAYDKSGNVLRMFMNTVTESIFRQALNLYVNTNNHKGAVSQDLVDAFVSTLQLTGTYTFPFDRAFRTWETQKGFPVIHVRYDSEIQSFQITQERFFNVKEQRVNDGSSWYIPLNYATAESPNFDDTKITDFFVDGEDVWHIFAPNHQTNNWYVFNKKQTGYYRVNYDENNWKALSDVLSSANYNIIHVMNRAQLIDDSFALVNSGYLNDYQTAYNILKYLVNENDYFPWYTANRYLNTLYNIYGNKHSVLNNFVKTLSDKFYAKYKLPANGVIPNDVLPERYGRALAINLACVAGNENCLADTLTLVQRYAQNDQKIPAGLESILCHGLRGTGKANIFVDIWRISQVTADATWKTTLLNALGCTDDSSLLFDYLESSLGSGTGSVNYTAANRQTVFTSSLQSKVAIPVFIQFMQKNNASALSNYRYTWPQILTTVANSIKTRDDQILFNDYIATVPALSGDEYKSISLITANALSQQRLSQYARQIEILSNIFPLDPRLNETTTVASTMTTTSTSTLTTTSSTITITDSTTSSSSTTTESITLSVTDSTTSITSSSSISSSTTSSTSSSTTTPQSTSTTNNPDLLDTTTITTTTLGASTNGIKFITLAFCIALTFFIKF</sequence>
<dbReference type="PANTHER" id="PTHR11533:SF290">
    <property type="entry name" value="AMINOPEPTIDASE"/>
    <property type="match status" value="1"/>
</dbReference>
<dbReference type="GO" id="GO:0042277">
    <property type="term" value="F:peptide binding"/>
    <property type="evidence" value="ECO:0007669"/>
    <property type="project" value="TreeGrafter"/>
</dbReference>
<dbReference type="OrthoDB" id="10031169at2759"/>
<dbReference type="GO" id="GO:0043171">
    <property type="term" value="P:peptide catabolic process"/>
    <property type="evidence" value="ECO:0007669"/>
    <property type="project" value="TreeGrafter"/>
</dbReference>
<dbReference type="FunFam" id="2.60.40.1910:FF:000008">
    <property type="entry name" value="Aminopeptidase"/>
    <property type="match status" value="4"/>
</dbReference>
<name>A0A9J6CEZ1_POLVA</name>
<dbReference type="FunFam" id="1.10.390.10:FF:000013">
    <property type="entry name" value="Aminopeptidase N"/>
    <property type="match status" value="4"/>
</dbReference>
<evidence type="ECO:0000256" key="18">
    <source>
        <dbReference type="SAM" id="MobiDB-lite"/>
    </source>
</evidence>
<feature type="domain" description="Aminopeptidase N-like N-terminal" evidence="22">
    <location>
        <begin position="1822"/>
        <end position="2009"/>
    </location>
</feature>
<evidence type="ECO:0000256" key="16">
    <source>
        <dbReference type="PIRSR" id="PIRSR634016-3"/>
    </source>
</evidence>